<evidence type="ECO:0000256" key="1">
    <source>
        <dbReference type="ARBA" id="ARBA00004370"/>
    </source>
</evidence>
<dbReference type="InterPro" id="IPR036909">
    <property type="entry name" value="Cyt_c-like_dom_sf"/>
</dbReference>
<dbReference type="Gene3D" id="1.10.760.10">
    <property type="entry name" value="Cytochrome c-like domain"/>
    <property type="match status" value="2"/>
</dbReference>
<feature type="transmembrane region" description="Helical" evidence="10">
    <location>
        <begin position="6"/>
        <end position="25"/>
    </location>
</feature>
<dbReference type="InterPro" id="IPR021195">
    <property type="entry name" value="Ubol_Cyt_c_Rdtase_Cyt_c_su_prd"/>
</dbReference>
<dbReference type="Gene3D" id="1.20.5.100">
    <property type="entry name" value="Cytochrome c1, transmembrane anchor, C-terminal"/>
    <property type="match status" value="1"/>
</dbReference>
<sequence>MRELKILAILVVVVGVIYWGVEPLAHSIMHPKVADAQYDYIKANADDVAQLKNTIAKIEAELQNARSANNAADIERLEKELGKNQSYLASIENFWNAIDLSKGNAQAGRALVEQCLACHTIDSQKLSRSSGQSNAEVSAAYGVTPPDLSNIAAVFDHTYLAHFLKDPVLASKLWHKEGLAYPMPPYSYLSDQEIADIIAYFTSIAPKSLNDKQVFEQACARCHSVSYDNLASTSNPQDLARYLGTKVPDLSMMIRSRGEHYLGNFINDPQRLLPNTAMPRVGVTEQAEKQIVAYLDSVGDSKKHERNALGFKIIVFFLVMTILAYLWKRKIWSDLH</sequence>
<reference evidence="12 13" key="1">
    <citation type="submission" date="2018-06" db="EMBL/GenBank/DDBJ databases">
        <authorList>
            <consortium name="Pathogen Informatics"/>
            <person name="Doyle S."/>
        </authorList>
    </citation>
    <scope>NUCLEOTIDE SEQUENCE [LARGE SCALE GENOMIC DNA]</scope>
    <source>
        <strain evidence="12 13">NCTC12410</strain>
    </source>
</reference>
<evidence type="ECO:0000256" key="5">
    <source>
        <dbReference type="ARBA" id="ARBA00022989"/>
    </source>
</evidence>
<dbReference type="OrthoDB" id="5351961at2"/>
<keyword evidence="5 10" id="KW-1133">Transmembrane helix</keyword>
<dbReference type="InterPro" id="IPR002326">
    <property type="entry name" value="Cyt_c1"/>
</dbReference>
<evidence type="ECO:0000259" key="11">
    <source>
        <dbReference type="PROSITE" id="PS51007"/>
    </source>
</evidence>
<feature type="domain" description="Cytochrome c" evidence="11">
    <location>
        <begin position="206"/>
        <end position="299"/>
    </location>
</feature>
<dbReference type="GO" id="GO:0016020">
    <property type="term" value="C:membrane"/>
    <property type="evidence" value="ECO:0007669"/>
    <property type="project" value="UniProtKB-SubCell"/>
</dbReference>
<feature type="transmembrane region" description="Helical" evidence="10">
    <location>
        <begin position="309"/>
        <end position="327"/>
    </location>
</feature>
<gene>
    <name evidence="12" type="primary">petC</name>
    <name evidence="12" type="ORF">NCTC12410_01651</name>
</gene>
<proteinExistence type="predicted"/>
<dbReference type="Proteomes" id="UP000254841">
    <property type="component" value="Unassembled WGS sequence"/>
</dbReference>
<dbReference type="GO" id="GO:0009055">
    <property type="term" value="F:electron transfer activity"/>
    <property type="evidence" value="ECO:0007669"/>
    <property type="project" value="InterPro"/>
</dbReference>
<dbReference type="PIRSF" id="PIRSF019225">
    <property type="entry name" value="Ubol_Cyt_c_Rdtase_Cyt_c_su_prd"/>
    <property type="match status" value="1"/>
</dbReference>
<evidence type="ECO:0000256" key="10">
    <source>
        <dbReference type="SAM" id="Phobius"/>
    </source>
</evidence>
<feature type="coiled-coil region" evidence="9">
    <location>
        <begin position="41"/>
        <end position="75"/>
    </location>
</feature>
<dbReference type="Gene3D" id="6.10.140.920">
    <property type="match status" value="1"/>
</dbReference>
<evidence type="ECO:0000313" key="12">
    <source>
        <dbReference type="EMBL" id="STO97814.1"/>
    </source>
</evidence>
<evidence type="ECO:0000256" key="9">
    <source>
        <dbReference type="SAM" id="Coils"/>
    </source>
</evidence>
<dbReference type="AlphaFoldDB" id="A0A377J6A8"/>
<evidence type="ECO:0000256" key="2">
    <source>
        <dbReference type="ARBA" id="ARBA00022617"/>
    </source>
</evidence>
<dbReference type="SUPFAM" id="SSF46626">
    <property type="entry name" value="Cytochrome c"/>
    <property type="match status" value="2"/>
</dbReference>
<dbReference type="PROSITE" id="PS51007">
    <property type="entry name" value="CYTC"/>
    <property type="match status" value="2"/>
</dbReference>
<dbReference type="GO" id="GO:0046872">
    <property type="term" value="F:metal ion binding"/>
    <property type="evidence" value="ECO:0007669"/>
    <property type="project" value="UniProtKB-KW"/>
</dbReference>
<dbReference type="Pfam" id="PF02167">
    <property type="entry name" value="Cytochrom_C1"/>
    <property type="match status" value="1"/>
</dbReference>
<keyword evidence="7 10" id="KW-0472">Membrane</keyword>
<accession>A0A377J6A8</accession>
<dbReference type="InterPro" id="IPR009056">
    <property type="entry name" value="Cyt_c-like_dom"/>
</dbReference>
<evidence type="ECO:0000256" key="4">
    <source>
        <dbReference type="ARBA" id="ARBA00022723"/>
    </source>
</evidence>
<dbReference type="RefSeq" id="WP_115012022.1">
    <property type="nucleotide sequence ID" value="NZ_UGHV01000001.1"/>
</dbReference>
<protein>
    <submittedName>
        <fullName evidence="12">Putative ubiquinol-cytochrome C reductase cytochrome subunit C</fullName>
    </submittedName>
</protein>
<keyword evidence="9" id="KW-0175">Coiled coil</keyword>
<keyword evidence="6 8" id="KW-0408">Iron</keyword>
<dbReference type="GO" id="GO:0020037">
    <property type="term" value="F:heme binding"/>
    <property type="evidence" value="ECO:0007669"/>
    <property type="project" value="InterPro"/>
</dbReference>
<feature type="domain" description="Cytochrome c" evidence="11">
    <location>
        <begin position="103"/>
        <end position="205"/>
    </location>
</feature>
<evidence type="ECO:0000256" key="6">
    <source>
        <dbReference type="ARBA" id="ARBA00023004"/>
    </source>
</evidence>
<comment type="subcellular location">
    <subcellularLocation>
        <location evidence="1">Membrane</location>
    </subcellularLocation>
</comment>
<keyword evidence="2 8" id="KW-0349">Heme</keyword>
<organism evidence="12 13">
    <name type="scientific">Helicobacter canis</name>
    <dbReference type="NCBI Taxonomy" id="29419"/>
    <lineage>
        <taxon>Bacteria</taxon>
        <taxon>Pseudomonadati</taxon>
        <taxon>Campylobacterota</taxon>
        <taxon>Epsilonproteobacteria</taxon>
        <taxon>Campylobacterales</taxon>
        <taxon>Helicobacteraceae</taxon>
        <taxon>Helicobacter</taxon>
    </lineage>
</organism>
<name>A0A377J6A8_9HELI</name>
<evidence type="ECO:0000256" key="8">
    <source>
        <dbReference type="PROSITE-ProRule" id="PRU00433"/>
    </source>
</evidence>
<keyword evidence="4 8" id="KW-0479">Metal-binding</keyword>
<evidence type="ECO:0000313" key="13">
    <source>
        <dbReference type="Proteomes" id="UP000254841"/>
    </source>
</evidence>
<keyword evidence="3 10" id="KW-0812">Transmembrane</keyword>
<dbReference type="Pfam" id="PF00034">
    <property type="entry name" value="Cytochrom_C"/>
    <property type="match status" value="1"/>
</dbReference>
<evidence type="ECO:0000256" key="3">
    <source>
        <dbReference type="ARBA" id="ARBA00022692"/>
    </source>
</evidence>
<dbReference type="EMBL" id="UGHV01000001">
    <property type="protein sequence ID" value="STO97814.1"/>
    <property type="molecule type" value="Genomic_DNA"/>
</dbReference>
<evidence type="ECO:0000256" key="7">
    <source>
        <dbReference type="ARBA" id="ARBA00023136"/>
    </source>
</evidence>